<comment type="caution">
    <text evidence="1">The sequence shown here is derived from an EMBL/GenBank/DDBJ whole genome shotgun (WGS) entry which is preliminary data.</text>
</comment>
<feature type="non-terminal residue" evidence="1">
    <location>
        <position position="90"/>
    </location>
</feature>
<dbReference type="AlphaFoldDB" id="A0A397SL23"/>
<evidence type="ECO:0000313" key="2">
    <source>
        <dbReference type="Proteomes" id="UP000265703"/>
    </source>
</evidence>
<accession>A0A397SL23</accession>
<reference evidence="1 2" key="1">
    <citation type="submission" date="2018-06" db="EMBL/GenBank/DDBJ databases">
        <title>Comparative genomics reveals the genomic features of Rhizophagus irregularis, R. cerebriforme, R. diaphanum and Gigaspora rosea, and their symbiotic lifestyle signature.</title>
        <authorList>
            <person name="Morin E."/>
            <person name="San Clemente H."/>
            <person name="Chen E.C.H."/>
            <person name="De La Providencia I."/>
            <person name="Hainaut M."/>
            <person name="Kuo A."/>
            <person name="Kohler A."/>
            <person name="Murat C."/>
            <person name="Tang N."/>
            <person name="Roy S."/>
            <person name="Loubradou J."/>
            <person name="Henrissat B."/>
            <person name="Grigoriev I.V."/>
            <person name="Corradi N."/>
            <person name="Roux C."/>
            <person name="Martin F.M."/>
        </authorList>
    </citation>
    <scope>NUCLEOTIDE SEQUENCE [LARGE SCALE GENOMIC DNA]</scope>
    <source>
        <strain evidence="1 2">DAOM 227022</strain>
    </source>
</reference>
<protein>
    <submittedName>
        <fullName evidence="1">Uncharacterized protein</fullName>
    </submittedName>
</protein>
<dbReference type="EMBL" id="QKYT01000585">
    <property type="protein sequence ID" value="RIA83284.1"/>
    <property type="molecule type" value="Genomic_DNA"/>
</dbReference>
<sequence>MNSNNDVTQGYSNLPIDQTENNFVPLQILDNNSEQTIQHNSINNVGMPNTIINTAIPAPQNATFGFYFPFDSRIYYITYQYIELHPLENA</sequence>
<dbReference type="OrthoDB" id="2383915at2759"/>
<dbReference type="Proteomes" id="UP000265703">
    <property type="component" value="Unassembled WGS sequence"/>
</dbReference>
<name>A0A397SL23_9GLOM</name>
<proteinExistence type="predicted"/>
<keyword evidence="2" id="KW-1185">Reference proteome</keyword>
<gene>
    <name evidence="1" type="ORF">C1645_786776</name>
</gene>
<organism evidence="1 2">
    <name type="scientific">Glomus cerebriforme</name>
    <dbReference type="NCBI Taxonomy" id="658196"/>
    <lineage>
        <taxon>Eukaryota</taxon>
        <taxon>Fungi</taxon>
        <taxon>Fungi incertae sedis</taxon>
        <taxon>Mucoromycota</taxon>
        <taxon>Glomeromycotina</taxon>
        <taxon>Glomeromycetes</taxon>
        <taxon>Glomerales</taxon>
        <taxon>Glomeraceae</taxon>
        <taxon>Glomus</taxon>
    </lineage>
</organism>
<evidence type="ECO:0000313" key="1">
    <source>
        <dbReference type="EMBL" id="RIA83284.1"/>
    </source>
</evidence>